<keyword evidence="1" id="KW-0812">Transmembrane</keyword>
<protein>
    <submittedName>
        <fullName evidence="2">ISNCY family transposase ISH7B</fullName>
    </submittedName>
</protein>
<dbReference type="Proteomes" id="UP000608850">
    <property type="component" value="Unassembled WGS sequence"/>
</dbReference>
<keyword evidence="3" id="KW-1185">Reference proteome</keyword>
<feature type="transmembrane region" description="Helical" evidence="1">
    <location>
        <begin position="33"/>
        <end position="52"/>
    </location>
</feature>
<dbReference type="AlphaFoldDB" id="A0A830G7H2"/>
<dbReference type="EMBL" id="BMOQ01000001">
    <property type="protein sequence ID" value="GGN07079.1"/>
    <property type="molecule type" value="Genomic_DNA"/>
</dbReference>
<sequence length="111" mass="11438">MARDRVDYWSPIAALGAAVLLALLAFGRPTPPVTAALALGVVAFAAGVLLPVREAIPSYARLLGVYLGVFGIAVFVSDGWSLTVAAMLLVGVVSLLELAYARVTGRSPTIA</sequence>
<organism evidence="2 3">
    <name type="scientific">Halarchaeum nitratireducens</name>
    <dbReference type="NCBI Taxonomy" id="489913"/>
    <lineage>
        <taxon>Archaea</taxon>
        <taxon>Methanobacteriati</taxon>
        <taxon>Methanobacteriota</taxon>
        <taxon>Stenosarchaea group</taxon>
        <taxon>Halobacteria</taxon>
        <taxon>Halobacteriales</taxon>
        <taxon>Halobacteriaceae</taxon>
    </lineage>
</organism>
<keyword evidence="1" id="KW-0472">Membrane</keyword>
<evidence type="ECO:0000313" key="2">
    <source>
        <dbReference type="EMBL" id="GGN07079.1"/>
    </source>
</evidence>
<comment type="caution">
    <text evidence="2">The sequence shown here is derived from an EMBL/GenBank/DDBJ whole genome shotgun (WGS) entry which is preliminary data.</text>
</comment>
<evidence type="ECO:0000256" key="1">
    <source>
        <dbReference type="SAM" id="Phobius"/>
    </source>
</evidence>
<feature type="transmembrane region" description="Helical" evidence="1">
    <location>
        <begin position="7"/>
        <end position="27"/>
    </location>
</feature>
<accession>A0A830G7H2</accession>
<feature type="transmembrane region" description="Helical" evidence="1">
    <location>
        <begin position="59"/>
        <end position="76"/>
    </location>
</feature>
<dbReference type="RefSeq" id="WP_188876654.1">
    <property type="nucleotide sequence ID" value="NZ_BMOQ01000001.1"/>
</dbReference>
<dbReference type="OrthoDB" id="383829at2157"/>
<reference evidence="2 3" key="1">
    <citation type="journal article" date="2019" name="Int. J. Syst. Evol. Microbiol.">
        <title>The Global Catalogue of Microorganisms (GCM) 10K type strain sequencing project: providing services to taxonomists for standard genome sequencing and annotation.</title>
        <authorList>
            <consortium name="The Broad Institute Genomics Platform"/>
            <consortium name="The Broad Institute Genome Sequencing Center for Infectious Disease"/>
            <person name="Wu L."/>
            <person name="Ma J."/>
        </authorList>
    </citation>
    <scope>NUCLEOTIDE SEQUENCE [LARGE SCALE GENOMIC DNA]</scope>
    <source>
        <strain evidence="2 3">JCM 16331</strain>
    </source>
</reference>
<keyword evidence="1" id="KW-1133">Transmembrane helix</keyword>
<gene>
    <name evidence="2" type="ORF">GCM10009021_02620</name>
</gene>
<name>A0A830G7H2_9EURY</name>
<evidence type="ECO:0000313" key="3">
    <source>
        <dbReference type="Proteomes" id="UP000608850"/>
    </source>
</evidence>
<proteinExistence type="predicted"/>
<feature type="transmembrane region" description="Helical" evidence="1">
    <location>
        <begin position="82"/>
        <end position="101"/>
    </location>
</feature>